<dbReference type="PROSITE" id="PS51004">
    <property type="entry name" value="SEMA"/>
    <property type="match status" value="1"/>
</dbReference>
<dbReference type="GO" id="GO:0005615">
    <property type="term" value="C:extracellular space"/>
    <property type="evidence" value="ECO:0007669"/>
    <property type="project" value="TreeGrafter"/>
</dbReference>
<keyword evidence="6" id="KW-1185">Reference proteome</keyword>
<dbReference type="GO" id="GO:0030335">
    <property type="term" value="P:positive regulation of cell migration"/>
    <property type="evidence" value="ECO:0007669"/>
    <property type="project" value="TreeGrafter"/>
</dbReference>
<dbReference type="OrthoDB" id="9988752at2759"/>
<dbReference type="SUPFAM" id="SSF101912">
    <property type="entry name" value="Sema domain"/>
    <property type="match status" value="1"/>
</dbReference>
<comment type="caution">
    <text evidence="5">The sequence shown here is derived from an EMBL/GenBank/DDBJ whole genome shotgun (WGS) entry which is preliminary data.</text>
</comment>
<dbReference type="InterPro" id="IPR036352">
    <property type="entry name" value="Semap_dom_sf"/>
</dbReference>
<accession>A0A553RGA6</accession>
<evidence type="ECO:0000256" key="1">
    <source>
        <dbReference type="ARBA" id="ARBA00023180"/>
    </source>
</evidence>
<dbReference type="InterPro" id="IPR027231">
    <property type="entry name" value="Semaphorin"/>
</dbReference>
<dbReference type="GO" id="GO:0045499">
    <property type="term" value="F:chemorepellent activity"/>
    <property type="evidence" value="ECO:0007669"/>
    <property type="project" value="TreeGrafter"/>
</dbReference>
<dbReference type="GO" id="GO:0001755">
    <property type="term" value="P:neural crest cell migration"/>
    <property type="evidence" value="ECO:0007669"/>
    <property type="project" value="TreeGrafter"/>
</dbReference>
<dbReference type="InterPro" id="IPR001627">
    <property type="entry name" value="Semap_dom"/>
</dbReference>
<dbReference type="STRING" id="623744.A0A553RGA6"/>
<evidence type="ECO:0000313" key="5">
    <source>
        <dbReference type="EMBL" id="TRZ01204.1"/>
    </source>
</evidence>
<dbReference type="GO" id="GO:0007411">
    <property type="term" value="P:axon guidance"/>
    <property type="evidence" value="ECO:0007669"/>
    <property type="project" value="TreeGrafter"/>
</dbReference>
<evidence type="ECO:0000259" key="4">
    <source>
        <dbReference type="PROSITE" id="PS51004"/>
    </source>
</evidence>
<evidence type="ECO:0000313" key="6">
    <source>
        <dbReference type="Proteomes" id="UP000316079"/>
    </source>
</evidence>
<dbReference type="AlphaFoldDB" id="A0A553RGA6"/>
<name>A0A553RGA6_9TELE</name>
<protein>
    <recommendedName>
        <fullName evidence="4">Sema domain-containing protein</fullName>
    </recommendedName>
</protein>
<proteinExistence type="predicted"/>
<dbReference type="PANTHER" id="PTHR11036">
    <property type="entry name" value="SEMAPHORIN"/>
    <property type="match status" value="1"/>
</dbReference>
<keyword evidence="1" id="KW-0325">Glycoprotein</keyword>
<evidence type="ECO:0000256" key="3">
    <source>
        <dbReference type="SAM" id="MobiDB-lite"/>
    </source>
</evidence>
<gene>
    <name evidence="5" type="ORF">DNTS_026104</name>
</gene>
<feature type="region of interest" description="Disordered" evidence="3">
    <location>
        <begin position="187"/>
        <end position="206"/>
    </location>
</feature>
<dbReference type="InterPro" id="IPR015943">
    <property type="entry name" value="WD40/YVTN_repeat-like_dom_sf"/>
</dbReference>
<dbReference type="GO" id="GO:0030215">
    <property type="term" value="F:semaphorin receptor binding"/>
    <property type="evidence" value="ECO:0007669"/>
    <property type="project" value="InterPro"/>
</dbReference>
<evidence type="ECO:0000256" key="2">
    <source>
        <dbReference type="PROSITE-ProRule" id="PRU00352"/>
    </source>
</evidence>
<dbReference type="EMBL" id="SRMA01024138">
    <property type="protein sequence ID" value="TRZ01204.1"/>
    <property type="molecule type" value="Genomic_DNA"/>
</dbReference>
<comment type="caution">
    <text evidence="2">Lacks conserved residue(s) required for the propagation of feature annotation.</text>
</comment>
<organism evidence="5 6">
    <name type="scientific">Danionella cerebrum</name>
    <dbReference type="NCBI Taxonomy" id="2873325"/>
    <lineage>
        <taxon>Eukaryota</taxon>
        <taxon>Metazoa</taxon>
        <taxon>Chordata</taxon>
        <taxon>Craniata</taxon>
        <taxon>Vertebrata</taxon>
        <taxon>Euteleostomi</taxon>
        <taxon>Actinopterygii</taxon>
        <taxon>Neopterygii</taxon>
        <taxon>Teleostei</taxon>
        <taxon>Ostariophysi</taxon>
        <taxon>Cypriniformes</taxon>
        <taxon>Danionidae</taxon>
        <taxon>Danioninae</taxon>
        <taxon>Danionella</taxon>
    </lineage>
</organism>
<dbReference type="Proteomes" id="UP000316079">
    <property type="component" value="Unassembled WGS sequence"/>
</dbReference>
<dbReference type="GO" id="GO:0071526">
    <property type="term" value="P:semaphorin-plexin signaling pathway"/>
    <property type="evidence" value="ECO:0007669"/>
    <property type="project" value="TreeGrafter"/>
</dbReference>
<dbReference type="PANTHER" id="PTHR11036:SF22">
    <property type="entry name" value="SEMAPHORIN-3E"/>
    <property type="match status" value="1"/>
</dbReference>
<feature type="domain" description="Sema" evidence="4">
    <location>
        <begin position="42"/>
        <end position="249"/>
    </location>
</feature>
<reference evidence="5 6" key="1">
    <citation type="journal article" date="2019" name="Sci. Data">
        <title>Hybrid genome assembly and annotation of Danionella translucida.</title>
        <authorList>
            <person name="Kadobianskyi M."/>
            <person name="Schulze L."/>
            <person name="Schuelke M."/>
            <person name="Judkewitz B."/>
        </authorList>
    </citation>
    <scope>NUCLEOTIDE SEQUENCE [LARGE SCALE GENOMIC DNA]</scope>
    <source>
        <strain evidence="5 6">Bolton</strain>
    </source>
</reference>
<dbReference type="Gene3D" id="2.130.10.10">
    <property type="entry name" value="YVTN repeat-like/Quinoprotein amine dehydrogenase"/>
    <property type="match status" value="1"/>
</dbReference>
<dbReference type="GO" id="GO:0005886">
    <property type="term" value="C:plasma membrane"/>
    <property type="evidence" value="ECO:0007669"/>
    <property type="project" value="TreeGrafter"/>
</dbReference>
<sequence length="249" mass="28258">MKVLHRLCLNSHTLNKSEGQEHYEGNSQRSSLTHRCRDGLRKSVIKLWELNRTWVFQAGEGRLQHSSMLLDETHGQLLIGGRDILYSLNLDRISAPHREISWASSEEQVEDCLLQGREKPECSNYVKLLQQLNSSHLLACGTGAFSPVCTYVRVGQGAEIRRRGEGDREAGFLSRTLEIRGVLDSDHIESGRGRSPFHPNSPSTSTVHRGELFVGLYTDYWENDAAFYRFGNQSFIRTEVGDRQQLNGE</sequence>